<evidence type="ECO:0000313" key="2">
    <source>
        <dbReference type="Proteomes" id="UP000500870"/>
    </source>
</evidence>
<gene>
    <name evidence="1" type="ORF">FOB41_28255</name>
</gene>
<dbReference type="EMBL" id="CP050899">
    <property type="protein sequence ID" value="QIX24945.1"/>
    <property type="molecule type" value="Genomic_DNA"/>
</dbReference>
<proteinExistence type="predicted"/>
<protein>
    <submittedName>
        <fullName evidence="1">Uncharacterized protein</fullName>
    </submittedName>
</protein>
<accession>A0A6H0ZVS7</accession>
<organism evidence="1 2">
    <name type="scientific">Agrobacterium pusense</name>
    <dbReference type="NCBI Taxonomy" id="648995"/>
    <lineage>
        <taxon>Bacteria</taxon>
        <taxon>Pseudomonadati</taxon>
        <taxon>Pseudomonadota</taxon>
        <taxon>Alphaproteobacteria</taxon>
        <taxon>Hyphomicrobiales</taxon>
        <taxon>Rhizobiaceae</taxon>
        <taxon>Rhizobium/Agrobacterium group</taxon>
        <taxon>Agrobacterium</taxon>
    </lineage>
</organism>
<dbReference type="Proteomes" id="UP000500870">
    <property type="component" value="Chromosome 3"/>
</dbReference>
<dbReference type="RefSeq" id="WP_044458875.1">
    <property type="nucleotide sequence ID" value="NZ_JAOCKT010000009.1"/>
</dbReference>
<dbReference type="AlphaFoldDB" id="A0A6H0ZVS7"/>
<evidence type="ECO:0000313" key="1">
    <source>
        <dbReference type="EMBL" id="QIX24945.1"/>
    </source>
</evidence>
<reference evidence="1 2" key="1">
    <citation type="submission" date="2020-04" db="EMBL/GenBank/DDBJ databases">
        <title>FDA dAtabase for Regulatory Grade micrObial Sequences (FDA-ARGOS): Supporting development and validation of Infectious Disease Dx tests.</title>
        <authorList>
            <person name="Sciortino C."/>
            <person name="Tallon L."/>
            <person name="Sadzewicz L."/>
            <person name="Vavikolanu K."/>
            <person name="Mehta A."/>
            <person name="Aluvathingal J."/>
            <person name="Nadendla S."/>
            <person name="Nandy P."/>
            <person name="Geyer C."/>
            <person name="Yan Y."/>
            <person name="Sichtig H."/>
        </authorList>
    </citation>
    <scope>NUCLEOTIDE SEQUENCE [LARGE SCALE GENOMIC DNA]</scope>
    <source>
        <strain evidence="1 2">FDAARGOS_633</strain>
    </source>
</reference>
<name>A0A6H0ZVS7_9HYPH</name>
<sequence>MFNPNGGRHVDPETDHETCNSLNIEAATPKVVKITIDGRTLLEGVLNTGSVLSVQTKEGAEPQSIELVVEDLAR</sequence>